<gene>
    <name evidence="10" type="ORF">ETP66_06545</name>
</gene>
<dbReference type="GO" id="GO:0005886">
    <property type="term" value="C:plasma membrane"/>
    <property type="evidence" value="ECO:0007669"/>
    <property type="project" value="UniProtKB-SubCell"/>
</dbReference>
<dbReference type="GO" id="GO:0019646">
    <property type="term" value="P:aerobic electron transport chain"/>
    <property type="evidence" value="ECO:0007669"/>
    <property type="project" value="InterPro"/>
</dbReference>
<keyword evidence="3 6" id="KW-0812">Transmembrane</keyword>
<feature type="transmembrane region" description="Helical" evidence="8">
    <location>
        <begin position="73"/>
        <end position="91"/>
    </location>
</feature>
<evidence type="ECO:0000256" key="7">
    <source>
        <dbReference type="SAM" id="MobiDB-lite"/>
    </source>
</evidence>
<evidence type="ECO:0000256" key="6">
    <source>
        <dbReference type="RuleBase" id="RU003376"/>
    </source>
</evidence>
<dbReference type="PANTHER" id="PTHR11403">
    <property type="entry name" value="CYTOCHROME C OXIDASE SUBUNIT III"/>
    <property type="match status" value="1"/>
</dbReference>
<comment type="caution">
    <text evidence="10">The sequence shown here is derived from an EMBL/GenBank/DDBJ whole genome shotgun (WGS) entry which is preliminary data.</text>
</comment>
<dbReference type="InterPro" id="IPR024791">
    <property type="entry name" value="Cyt_c/ubiquinol_Oxase_su3"/>
</dbReference>
<reference evidence="10 11" key="1">
    <citation type="submission" date="2019-02" db="EMBL/GenBank/DDBJ databases">
        <title>Thermus sp. a novel from hot spring.</title>
        <authorList>
            <person name="Zhao Z."/>
        </authorList>
    </citation>
    <scope>NUCLEOTIDE SEQUENCE [LARGE SCALE GENOMIC DNA]</scope>
    <source>
        <strain evidence="10 11">CFH 72773T</strain>
    </source>
</reference>
<feature type="domain" description="Heme-copper oxidase subunit III family profile" evidence="9">
    <location>
        <begin position="36"/>
        <end position="194"/>
    </location>
</feature>
<dbReference type="PROSITE" id="PS50253">
    <property type="entry name" value="COX3"/>
    <property type="match status" value="1"/>
</dbReference>
<dbReference type="InterPro" id="IPR000298">
    <property type="entry name" value="Cyt_c_oxidase-like_su3"/>
</dbReference>
<evidence type="ECO:0000256" key="8">
    <source>
        <dbReference type="SAM" id="Phobius"/>
    </source>
</evidence>
<accession>A0A4Q9B5Z7</accession>
<feature type="transmembrane region" description="Helical" evidence="8">
    <location>
        <begin position="140"/>
        <end position="161"/>
    </location>
</feature>
<dbReference type="Proteomes" id="UP000292858">
    <property type="component" value="Unassembled WGS sequence"/>
</dbReference>
<feature type="transmembrane region" description="Helical" evidence="8">
    <location>
        <begin position="36"/>
        <end position="58"/>
    </location>
</feature>
<evidence type="ECO:0000256" key="1">
    <source>
        <dbReference type="ARBA" id="ARBA00004141"/>
    </source>
</evidence>
<sequence length="194" mass="20812">MPRVEERPRPPVRRPGGGEGGGGAGGGQEAFPLPHLGLLVILAAVTSLFAALTSAYLVRMGLPGWQALPTPPLLWLNTLLLLLASLSLEKAARQESWSRAKPWALAGGVLGVGFLLGQLLAWRLLLDLGYAPAGNPASGFFYLITGLHGLHLLGGVLALAWPLARQGRALRPCAWYWHYLLGVWLFFLGLLLRS</sequence>
<keyword evidence="11" id="KW-1185">Reference proteome</keyword>
<dbReference type="GO" id="GO:0004129">
    <property type="term" value="F:cytochrome-c oxidase activity"/>
    <property type="evidence" value="ECO:0007669"/>
    <property type="project" value="InterPro"/>
</dbReference>
<dbReference type="InterPro" id="IPR035973">
    <property type="entry name" value="Cyt_c_oxidase_su3-like_sf"/>
</dbReference>
<evidence type="ECO:0000259" key="9">
    <source>
        <dbReference type="PROSITE" id="PS50253"/>
    </source>
</evidence>
<dbReference type="EMBL" id="SIJL01000007">
    <property type="protein sequence ID" value="TBH20464.1"/>
    <property type="molecule type" value="Genomic_DNA"/>
</dbReference>
<keyword evidence="4 8" id="KW-1133">Transmembrane helix</keyword>
<proteinExistence type="inferred from homology"/>
<organism evidence="10 11">
    <name type="scientific">Thermus thermamylovorans</name>
    <dbReference type="NCBI Taxonomy" id="2509362"/>
    <lineage>
        <taxon>Bacteria</taxon>
        <taxon>Thermotogati</taxon>
        <taxon>Deinococcota</taxon>
        <taxon>Deinococci</taxon>
        <taxon>Thermales</taxon>
        <taxon>Thermaceae</taxon>
        <taxon>Thermus</taxon>
    </lineage>
</organism>
<feature type="transmembrane region" description="Helical" evidence="8">
    <location>
        <begin position="173"/>
        <end position="192"/>
    </location>
</feature>
<evidence type="ECO:0000256" key="4">
    <source>
        <dbReference type="ARBA" id="ARBA00022989"/>
    </source>
</evidence>
<dbReference type="OrthoDB" id="9808200at2"/>
<evidence type="ECO:0000256" key="2">
    <source>
        <dbReference type="ARBA" id="ARBA00010581"/>
    </source>
</evidence>
<comment type="subcellular location">
    <subcellularLocation>
        <location evidence="6">Cell membrane</location>
        <topology evidence="6">Multi-pass membrane protein</topology>
    </subcellularLocation>
    <subcellularLocation>
        <location evidence="1">Membrane</location>
        <topology evidence="1">Multi-pass membrane protein</topology>
    </subcellularLocation>
</comment>
<protein>
    <submittedName>
        <fullName evidence="10">Cytochrome c oxidase subunit 3</fullName>
    </submittedName>
</protein>
<feature type="transmembrane region" description="Helical" evidence="8">
    <location>
        <begin position="103"/>
        <end position="125"/>
    </location>
</feature>
<dbReference type="SUPFAM" id="SSF81452">
    <property type="entry name" value="Cytochrome c oxidase subunit III-like"/>
    <property type="match status" value="1"/>
</dbReference>
<feature type="compositionally biased region" description="Gly residues" evidence="7">
    <location>
        <begin position="15"/>
        <end position="26"/>
    </location>
</feature>
<feature type="region of interest" description="Disordered" evidence="7">
    <location>
        <begin position="1"/>
        <end position="26"/>
    </location>
</feature>
<dbReference type="Gene3D" id="1.20.120.80">
    <property type="entry name" value="Cytochrome c oxidase, subunit III, four-helix bundle"/>
    <property type="match status" value="1"/>
</dbReference>
<dbReference type="InterPro" id="IPR013833">
    <property type="entry name" value="Cyt_c_oxidase_su3_a-hlx"/>
</dbReference>
<dbReference type="RefSeq" id="WP_130841750.1">
    <property type="nucleotide sequence ID" value="NZ_SIJL01000007.1"/>
</dbReference>
<evidence type="ECO:0000313" key="10">
    <source>
        <dbReference type="EMBL" id="TBH20464.1"/>
    </source>
</evidence>
<dbReference type="AlphaFoldDB" id="A0A4Q9B5Z7"/>
<evidence type="ECO:0000256" key="3">
    <source>
        <dbReference type="ARBA" id="ARBA00022692"/>
    </source>
</evidence>
<keyword evidence="5 8" id="KW-0472">Membrane</keyword>
<evidence type="ECO:0000313" key="11">
    <source>
        <dbReference type="Proteomes" id="UP000292858"/>
    </source>
</evidence>
<name>A0A4Q9B5Z7_9DEIN</name>
<evidence type="ECO:0000256" key="5">
    <source>
        <dbReference type="ARBA" id="ARBA00023136"/>
    </source>
</evidence>
<dbReference type="PANTHER" id="PTHR11403:SF10">
    <property type="entry name" value="CYTOCHROME C OXIDASE"/>
    <property type="match status" value="1"/>
</dbReference>
<comment type="similarity">
    <text evidence="2 6">Belongs to the cytochrome c oxidase subunit 3 family.</text>
</comment>